<feature type="region of interest" description="Disordered" evidence="1">
    <location>
        <begin position="54"/>
        <end position="73"/>
    </location>
</feature>
<comment type="caution">
    <text evidence="2">The sequence shown here is derived from an EMBL/GenBank/DDBJ whole genome shotgun (WGS) entry which is preliminary data.</text>
</comment>
<evidence type="ECO:0000313" key="2">
    <source>
        <dbReference type="EMBL" id="COY58927.1"/>
    </source>
</evidence>
<gene>
    <name evidence="2" type="ORF">ERS007739_02839</name>
</gene>
<sequence length="73" mass="7599">MPLEVRGIVPADTSRTSRTVTPCPTAMAARMSSTMGWWSSLCVPAARSPTITSCSEVSSGSNFSPACESSNTV</sequence>
<evidence type="ECO:0000256" key="1">
    <source>
        <dbReference type="SAM" id="MobiDB-lite"/>
    </source>
</evidence>
<protein>
    <submittedName>
        <fullName evidence="2">Uncharacterized protein</fullName>
    </submittedName>
</protein>
<dbReference type="EMBL" id="CSBK01001365">
    <property type="protein sequence ID" value="COY58927.1"/>
    <property type="molecule type" value="Genomic_DNA"/>
</dbReference>
<reference evidence="3" key="1">
    <citation type="submission" date="2015-03" db="EMBL/GenBank/DDBJ databases">
        <authorList>
            <consortium name="Pathogen Informatics"/>
        </authorList>
    </citation>
    <scope>NUCLEOTIDE SEQUENCE [LARGE SCALE GENOMIC DNA]</scope>
    <source>
        <strain evidence="3">N09902308</strain>
    </source>
</reference>
<accession>A0A916PC68</accession>
<feature type="region of interest" description="Disordered" evidence="1">
    <location>
        <begin position="1"/>
        <end position="20"/>
    </location>
</feature>
<proteinExistence type="predicted"/>
<dbReference type="AlphaFoldDB" id="A0A916PC68"/>
<organism evidence="2 3">
    <name type="scientific">Mycobacterium tuberculosis</name>
    <dbReference type="NCBI Taxonomy" id="1773"/>
    <lineage>
        <taxon>Bacteria</taxon>
        <taxon>Bacillati</taxon>
        <taxon>Actinomycetota</taxon>
        <taxon>Actinomycetes</taxon>
        <taxon>Mycobacteriales</taxon>
        <taxon>Mycobacteriaceae</taxon>
        <taxon>Mycobacterium</taxon>
        <taxon>Mycobacterium tuberculosis complex</taxon>
    </lineage>
</organism>
<name>A0A916PC68_MYCTX</name>
<dbReference type="Proteomes" id="UP000039021">
    <property type="component" value="Unassembled WGS sequence"/>
</dbReference>
<evidence type="ECO:0000313" key="3">
    <source>
        <dbReference type="Proteomes" id="UP000039021"/>
    </source>
</evidence>